<accession>A0A9D2GT99</accession>
<dbReference type="InterPro" id="IPR016181">
    <property type="entry name" value="Acyl_CoA_acyltransferase"/>
</dbReference>
<comment type="caution">
    <text evidence="3">The sequence shown here is derived from an EMBL/GenBank/DDBJ whole genome shotgun (WGS) entry which is preliminary data.</text>
</comment>
<comment type="catalytic activity">
    <reaction evidence="1">
        <text>N-terminal L-alanyl-[ribosomal protein bS18] + acetyl-CoA = N-terminal N(alpha)-acetyl-L-alanyl-[ribosomal protein bS18] + CoA + H(+)</text>
        <dbReference type="Rhea" id="RHEA:43756"/>
        <dbReference type="Rhea" id="RHEA-COMP:10676"/>
        <dbReference type="Rhea" id="RHEA-COMP:10677"/>
        <dbReference type="ChEBI" id="CHEBI:15378"/>
        <dbReference type="ChEBI" id="CHEBI:57287"/>
        <dbReference type="ChEBI" id="CHEBI:57288"/>
        <dbReference type="ChEBI" id="CHEBI:64718"/>
        <dbReference type="ChEBI" id="CHEBI:83683"/>
        <dbReference type="EC" id="2.3.1.266"/>
    </reaction>
</comment>
<comment type="function">
    <text evidence="1">Acetylates the N-terminal alanine of ribosomal protein bS18.</text>
</comment>
<proteinExistence type="inferred from homology"/>
<gene>
    <name evidence="3" type="primary">rimI</name>
    <name evidence="3" type="ORF">H9804_02295</name>
</gene>
<dbReference type="Pfam" id="PF00583">
    <property type="entry name" value="Acetyltransf_1"/>
    <property type="match status" value="1"/>
</dbReference>
<dbReference type="PANTHER" id="PTHR47542:SF2">
    <property type="entry name" value="ACYL-COA N-ACYLTRANSFERASES (NAT) SUPERFAMILY PROTEIN"/>
    <property type="match status" value="1"/>
</dbReference>
<dbReference type="Proteomes" id="UP000824176">
    <property type="component" value="Unassembled WGS sequence"/>
</dbReference>
<evidence type="ECO:0000313" key="3">
    <source>
        <dbReference type="EMBL" id="HIZ88749.1"/>
    </source>
</evidence>
<dbReference type="SUPFAM" id="SSF55729">
    <property type="entry name" value="Acyl-CoA N-acyltransferases (Nat)"/>
    <property type="match status" value="1"/>
</dbReference>
<evidence type="ECO:0000313" key="4">
    <source>
        <dbReference type="Proteomes" id="UP000824176"/>
    </source>
</evidence>
<evidence type="ECO:0000256" key="1">
    <source>
        <dbReference type="RuleBase" id="RU363094"/>
    </source>
</evidence>
<name>A0A9D2GT99_9BACT</name>
<dbReference type="EMBL" id="DXAQ01000033">
    <property type="protein sequence ID" value="HIZ88749.1"/>
    <property type="molecule type" value="Genomic_DNA"/>
</dbReference>
<dbReference type="NCBIfam" id="TIGR01575">
    <property type="entry name" value="rimI"/>
    <property type="match status" value="1"/>
</dbReference>
<reference evidence="3" key="1">
    <citation type="journal article" date="2021" name="PeerJ">
        <title>Extensive microbial diversity within the chicken gut microbiome revealed by metagenomics and culture.</title>
        <authorList>
            <person name="Gilroy R."/>
            <person name="Ravi A."/>
            <person name="Getino M."/>
            <person name="Pursley I."/>
            <person name="Horton D.L."/>
            <person name="Alikhan N.F."/>
            <person name="Baker D."/>
            <person name="Gharbi K."/>
            <person name="Hall N."/>
            <person name="Watson M."/>
            <person name="Adriaenssens E.M."/>
            <person name="Foster-Nyarko E."/>
            <person name="Jarju S."/>
            <person name="Secka A."/>
            <person name="Antonio M."/>
            <person name="Oren A."/>
            <person name="Chaudhuri R.R."/>
            <person name="La Ragione R."/>
            <person name="Hildebrand F."/>
            <person name="Pallen M.J."/>
        </authorList>
    </citation>
    <scope>NUCLEOTIDE SEQUENCE</scope>
    <source>
        <strain evidence="3">ChiW4-1371</strain>
    </source>
</reference>
<dbReference type="PANTHER" id="PTHR47542">
    <property type="entry name" value="ACYL-COA N-ACYLTRANSFERASES (NAT) SUPERFAMILY PROTEIN"/>
    <property type="match status" value="1"/>
</dbReference>
<keyword evidence="1" id="KW-0963">Cytoplasm</keyword>
<dbReference type="CDD" id="cd04301">
    <property type="entry name" value="NAT_SF"/>
    <property type="match status" value="1"/>
</dbReference>
<protein>
    <recommendedName>
        <fullName evidence="1">[Ribosomal protein bS18]-alanine N-acetyltransferase</fullName>
        <ecNumber evidence="1">2.3.1.266</ecNumber>
    </recommendedName>
</protein>
<keyword evidence="3" id="KW-0687">Ribonucleoprotein</keyword>
<dbReference type="GO" id="GO:0005840">
    <property type="term" value="C:ribosome"/>
    <property type="evidence" value="ECO:0007669"/>
    <property type="project" value="UniProtKB-KW"/>
</dbReference>
<dbReference type="EC" id="2.3.1.266" evidence="1"/>
<dbReference type="InterPro" id="IPR006464">
    <property type="entry name" value="AcTrfase_RimI/Ard1"/>
</dbReference>
<dbReference type="PROSITE" id="PS51186">
    <property type="entry name" value="GNAT"/>
    <property type="match status" value="1"/>
</dbReference>
<dbReference type="Gene3D" id="3.40.630.30">
    <property type="match status" value="1"/>
</dbReference>
<comment type="similarity">
    <text evidence="1">Belongs to the acetyltransferase family. RimI subfamily.</text>
</comment>
<dbReference type="GO" id="GO:0005737">
    <property type="term" value="C:cytoplasm"/>
    <property type="evidence" value="ECO:0007669"/>
    <property type="project" value="UniProtKB-SubCell"/>
</dbReference>
<dbReference type="AlphaFoldDB" id="A0A9D2GT99"/>
<keyword evidence="3" id="KW-0689">Ribosomal protein</keyword>
<sequence>MIRKASLDDLNDIYNIEVSSFDTPWEKASIEVEFYKDYANIYVYEIDKKVAAYIITWLLGAEAELITIAVDEDWRRQGIGKALFAYMRTLYGENIIWHLEVACDNENAIRMYKGFGFEITSTIANYYGDNKNAYRMILSPNNNL</sequence>
<dbReference type="GO" id="GO:0008999">
    <property type="term" value="F:protein-N-terminal-alanine acetyltransferase activity"/>
    <property type="evidence" value="ECO:0007669"/>
    <property type="project" value="UniProtKB-EC"/>
</dbReference>
<feature type="domain" description="N-acetyltransferase" evidence="2">
    <location>
        <begin position="1"/>
        <end position="141"/>
    </location>
</feature>
<reference evidence="3" key="2">
    <citation type="submission" date="2021-04" db="EMBL/GenBank/DDBJ databases">
        <authorList>
            <person name="Gilroy R."/>
        </authorList>
    </citation>
    <scope>NUCLEOTIDE SEQUENCE</scope>
    <source>
        <strain evidence="3">ChiW4-1371</strain>
    </source>
</reference>
<organism evidence="3 4">
    <name type="scientific">Candidatus Mucispirillum faecigallinarum</name>
    <dbReference type="NCBI Taxonomy" id="2838699"/>
    <lineage>
        <taxon>Bacteria</taxon>
        <taxon>Pseudomonadati</taxon>
        <taxon>Deferribacterota</taxon>
        <taxon>Deferribacteres</taxon>
        <taxon>Deferribacterales</taxon>
        <taxon>Mucispirillaceae</taxon>
        <taxon>Mucispirillum</taxon>
    </lineage>
</organism>
<evidence type="ECO:0000259" key="2">
    <source>
        <dbReference type="PROSITE" id="PS51186"/>
    </source>
</evidence>
<comment type="subcellular location">
    <subcellularLocation>
        <location evidence="1">Cytoplasm</location>
    </subcellularLocation>
</comment>
<dbReference type="InterPro" id="IPR000182">
    <property type="entry name" value="GNAT_dom"/>
</dbReference>